<feature type="coiled-coil region" evidence="1">
    <location>
        <begin position="212"/>
        <end position="239"/>
    </location>
</feature>
<accession>A0A0F9U3J8</accession>
<name>A0A0F9U3J8_9ZZZZ</name>
<dbReference type="EMBL" id="LAZR01001231">
    <property type="protein sequence ID" value="KKN48238.1"/>
    <property type="molecule type" value="Genomic_DNA"/>
</dbReference>
<dbReference type="AlphaFoldDB" id="A0A0F9U3J8"/>
<organism evidence="3">
    <name type="scientific">marine sediment metagenome</name>
    <dbReference type="NCBI Taxonomy" id="412755"/>
    <lineage>
        <taxon>unclassified sequences</taxon>
        <taxon>metagenomes</taxon>
        <taxon>ecological metagenomes</taxon>
    </lineage>
</organism>
<evidence type="ECO:0000256" key="2">
    <source>
        <dbReference type="SAM" id="MobiDB-lite"/>
    </source>
</evidence>
<feature type="compositionally biased region" description="Basic and acidic residues" evidence="2">
    <location>
        <begin position="36"/>
        <end position="75"/>
    </location>
</feature>
<evidence type="ECO:0000313" key="3">
    <source>
        <dbReference type="EMBL" id="KKN48238.1"/>
    </source>
</evidence>
<sequence length="334" mass="36417">MGKSWEIEIGEPSGNPVDGDVVLSDAVSQRKRKQLQRQEEVDAAEHKTKIAKLKKDETSAEAAVERTGERKDETGGIKVEGSVKLGTIDYQKIQQQQIDDRDELRKQAEEAASRQQIISDDLREKLHNAEMLVLKTSFEAQMQLLTKMIEGNASKGNFGDQLNAAREIAKELGFSQGAPSGGGETVQIELKKLDFEHQVAMRKMAKDDKADEKRWQLELRKLDDEREAAKAELVRQTKKDEFISQAPAAIGTAIAKGLMISGGQVNTDSSHSPGERMGGITAGIGESGEAECTQCHQTLAIGPTARVAVCAGCGAKYPISRVQAESQGEAEEEE</sequence>
<keyword evidence="1" id="KW-0175">Coiled coil</keyword>
<comment type="caution">
    <text evidence="3">The sequence shown here is derived from an EMBL/GenBank/DDBJ whole genome shotgun (WGS) entry which is preliminary data.</text>
</comment>
<gene>
    <name evidence="3" type="ORF">LCGC14_0655000</name>
</gene>
<proteinExistence type="predicted"/>
<feature type="region of interest" description="Disordered" evidence="2">
    <location>
        <begin position="1"/>
        <end position="75"/>
    </location>
</feature>
<protein>
    <submittedName>
        <fullName evidence="3">Uncharacterized protein</fullName>
    </submittedName>
</protein>
<evidence type="ECO:0000256" key="1">
    <source>
        <dbReference type="SAM" id="Coils"/>
    </source>
</evidence>
<reference evidence="3" key="1">
    <citation type="journal article" date="2015" name="Nature">
        <title>Complex archaea that bridge the gap between prokaryotes and eukaryotes.</title>
        <authorList>
            <person name="Spang A."/>
            <person name="Saw J.H."/>
            <person name="Jorgensen S.L."/>
            <person name="Zaremba-Niedzwiedzka K."/>
            <person name="Martijn J."/>
            <person name="Lind A.E."/>
            <person name="van Eijk R."/>
            <person name="Schleper C."/>
            <person name="Guy L."/>
            <person name="Ettema T.J."/>
        </authorList>
    </citation>
    <scope>NUCLEOTIDE SEQUENCE</scope>
</reference>